<dbReference type="AlphaFoldDB" id="A0A0B7IHW1"/>
<sequence>MLSLQTLLQQGVASETEPLVEEKTLSVIDLILNGGTSSVVIIAHTFTYVGSGAFHLL</sequence>
<organism evidence="1 2">
    <name type="scientific">Capnocytophaga canimorsus</name>
    <dbReference type="NCBI Taxonomy" id="28188"/>
    <lineage>
        <taxon>Bacteria</taxon>
        <taxon>Pseudomonadati</taxon>
        <taxon>Bacteroidota</taxon>
        <taxon>Flavobacteriia</taxon>
        <taxon>Flavobacteriales</taxon>
        <taxon>Flavobacteriaceae</taxon>
        <taxon>Capnocytophaga</taxon>
    </lineage>
</organism>
<accession>A0A0B7IHW1</accession>
<proteinExistence type="predicted"/>
<dbReference type="EMBL" id="CDOK01000108">
    <property type="protein sequence ID" value="CEN49572.1"/>
    <property type="molecule type" value="Genomic_DNA"/>
</dbReference>
<protein>
    <submittedName>
        <fullName evidence="1">Uncharacterized protein</fullName>
    </submittedName>
</protein>
<dbReference type="Proteomes" id="UP000039370">
    <property type="component" value="Unassembled WGS sequence"/>
</dbReference>
<evidence type="ECO:0000313" key="2">
    <source>
        <dbReference type="Proteomes" id="UP000039370"/>
    </source>
</evidence>
<evidence type="ECO:0000313" key="1">
    <source>
        <dbReference type="EMBL" id="CEN49572.1"/>
    </source>
</evidence>
<reference evidence="2" key="1">
    <citation type="submission" date="2015-01" db="EMBL/GenBank/DDBJ databases">
        <authorList>
            <person name="MANFREDI Pablo"/>
        </authorList>
    </citation>
    <scope>NUCLEOTIDE SEQUENCE [LARGE SCALE GENOMIC DNA]</scope>
    <source>
        <strain evidence="2">Cc11</strain>
    </source>
</reference>
<gene>
    <name evidence="1" type="ORF">CCAN11_1960013</name>
</gene>
<name>A0A0B7IHW1_9FLAO</name>